<accession>A0A644YRJ8</accession>
<comment type="caution">
    <text evidence="1">The sequence shown here is derived from an EMBL/GenBank/DDBJ whole genome shotgun (WGS) entry which is preliminary data.</text>
</comment>
<dbReference type="Pfam" id="PF11185">
    <property type="entry name" value="DUF2971"/>
    <property type="match status" value="1"/>
</dbReference>
<evidence type="ECO:0000313" key="1">
    <source>
        <dbReference type="EMBL" id="MPM31140.1"/>
    </source>
</evidence>
<evidence type="ECO:0008006" key="2">
    <source>
        <dbReference type="Google" id="ProtNLM"/>
    </source>
</evidence>
<organism evidence="1">
    <name type="scientific">bioreactor metagenome</name>
    <dbReference type="NCBI Taxonomy" id="1076179"/>
    <lineage>
        <taxon>unclassified sequences</taxon>
        <taxon>metagenomes</taxon>
        <taxon>ecological metagenomes</taxon>
    </lineage>
</organism>
<reference evidence="1" key="1">
    <citation type="submission" date="2019-08" db="EMBL/GenBank/DDBJ databases">
        <authorList>
            <person name="Kucharzyk K."/>
            <person name="Murdoch R.W."/>
            <person name="Higgins S."/>
            <person name="Loffler F."/>
        </authorList>
    </citation>
    <scope>NUCLEOTIDE SEQUENCE</scope>
</reference>
<dbReference type="InterPro" id="IPR021352">
    <property type="entry name" value="DUF2971"/>
</dbReference>
<dbReference type="AlphaFoldDB" id="A0A644YRJ8"/>
<protein>
    <recommendedName>
        <fullName evidence="2">DUF2971 domain-containing protein</fullName>
    </recommendedName>
</protein>
<sequence length="149" mass="17621">MWAHYADGHTGICLEWDFPYEQRIEYFSLPKGVEKQVPLILQPISYSNERPVSNIFENTKQSAEQLYRSVITKSTDWAYENEYRLIQPGYTGKAHYEPFRLSGIIIGYKASQEQILEIGEFVKQMKFQPRLYKAVLNVKKFEYDIVPLW</sequence>
<dbReference type="EMBL" id="VSSQ01005989">
    <property type="protein sequence ID" value="MPM31140.1"/>
    <property type="molecule type" value="Genomic_DNA"/>
</dbReference>
<name>A0A644YRJ8_9ZZZZ</name>
<gene>
    <name evidence="1" type="ORF">SDC9_77693</name>
</gene>
<proteinExistence type="predicted"/>